<feature type="transmembrane region" description="Helical" evidence="1">
    <location>
        <begin position="59"/>
        <end position="83"/>
    </location>
</feature>
<feature type="transmembrane region" description="Helical" evidence="1">
    <location>
        <begin position="95"/>
        <end position="118"/>
    </location>
</feature>
<evidence type="ECO:0000313" key="3">
    <source>
        <dbReference type="Proteomes" id="UP001199528"/>
    </source>
</evidence>
<feature type="transmembrane region" description="Helical" evidence="1">
    <location>
        <begin position="138"/>
        <end position="161"/>
    </location>
</feature>
<proteinExistence type="predicted"/>
<dbReference type="KEGG" id="aviv:LF296_01135"/>
<protein>
    <submittedName>
        <fullName evidence="2">DUF805 domain-containing protein</fullName>
    </submittedName>
</protein>
<accession>A0AAJ6NJD6</accession>
<gene>
    <name evidence="2" type="ORF">LF296_01135</name>
</gene>
<dbReference type="GO" id="GO:0005886">
    <property type="term" value="C:plasma membrane"/>
    <property type="evidence" value="ECO:0007669"/>
    <property type="project" value="TreeGrafter"/>
</dbReference>
<dbReference type="RefSeq" id="WP_272655275.1">
    <property type="nucleotide sequence ID" value="NZ_CP085083.1"/>
</dbReference>
<sequence length="181" mass="20190">MNSSTQNVDHPLSAKGRFGRLSYAAWTLLSSIAAVIIIFVLAFGAVLVTGDNLEQGQDYPILAIVLFIILYIVFVYFSFVFTIRRLHDRNQTGWLSLLAIVPFVNFIFIIYLLCAKGTEGPNKFGSVRATAGWEKVLGWIYIVIIPLAVIFALVGSAVPAYQEYVQRSQQAQIEQQINQAK</sequence>
<reference evidence="2" key="2">
    <citation type="submission" date="2023-02" db="EMBL/GenBank/DDBJ databases">
        <authorList>
            <person name="Huang Y."/>
            <person name="Zhang Y."/>
            <person name="Zhang T."/>
            <person name="Wang J."/>
        </authorList>
    </citation>
    <scope>NUCLEOTIDE SEQUENCE</scope>
    <source>
        <strain evidence="2">KJ-1</strain>
    </source>
</reference>
<name>A0AAJ6NJD6_9GAMM</name>
<keyword evidence="1" id="KW-1133">Transmembrane helix</keyword>
<dbReference type="EMBL" id="CP085083">
    <property type="protein sequence ID" value="WDZ51446.1"/>
    <property type="molecule type" value="Genomic_DNA"/>
</dbReference>
<dbReference type="Proteomes" id="UP001199528">
    <property type="component" value="Chromosome"/>
</dbReference>
<reference evidence="2" key="1">
    <citation type="journal article" date="2022" name="Front Environ Sci">
        <title>Complete genome sequence analysis of a novel alkane-degrading bacterial strain, Acinetobacter vivianii KJ-1, and its diesel degradation ability.</title>
        <authorList>
            <person name="Zhang Y."/>
            <person name="Song F."/>
            <person name="Wang J."/>
            <person name="Zhao Q."/>
            <person name="Zheng L."/>
            <person name="Wang Z."/>
            <person name="Zhang X."/>
            <person name="Gao Y."/>
            <person name="Chen G."/>
            <person name="Huang Y."/>
        </authorList>
    </citation>
    <scope>NUCLEOTIDE SEQUENCE</scope>
    <source>
        <strain evidence="2">KJ-1</strain>
    </source>
</reference>
<dbReference type="AlphaFoldDB" id="A0AAJ6NJD6"/>
<feature type="transmembrane region" description="Helical" evidence="1">
    <location>
        <begin position="21"/>
        <end position="47"/>
    </location>
</feature>
<dbReference type="InterPro" id="IPR008523">
    <property type="entry name" value="DUF805"/>
</dbReference>
<dbReference type="Pfam" id="PF05656">
    <property type="entry name" value="DUF805"/>
    <property type="match status" value="1"/>
</dbReference>
<evidence type="ECO:0000313" key="2">
    <source>
        <dbReference type="EMBL" id="WDZ51446.1"/>
    </source>
</evidence>
<dbReference type="PANTHER" id="PTHR34980">
    <property type="entry name" value="INNER MEMBRANE PROTEIN-RELATED-RELATED"/>
    <property type="match status" value="1"/>
</dbReference>
<keyword evidence="1" id="KW-0812">Transmembrane</keyword>
<organism evidence="2 3">
    <name type="scientific">Acinetobacter vivianii</name>
    <dbReference type="NCBI Taxonomy" id="1776742"/>
    <lineage>
        <taxon>Bacteria</taxon>
        <taxon>Pseudomonadati</taxon>
        <taxon>Pseudomonadota</taxon>
        <taxon>Gammaproteobacteria</taxon>
        <taxon>Moraxellales</taxon>
        <taxon>Moraxellaceae</taxon>
        <taxon>Acinetobacter</taxon>
    </lineage>
</organism>
<keyword evidence="1" id="KW-0472">Membrane</keyword>
<evidence type="ECO:0000256" key="1">
    <source>
        <dbReference type="SAM" id="Phobius"/>
    </source>
</evidence>